<reference evidence="3 4" key="1">
    <citation type="submission" date="2021-11" db="EMBL/GenBank/DDBJ databases">
        <title>Genomic of Niabella pedocola.</title>
        <authorList>
            <person name="Wu T."/>
        </authorList>
    </citation>
    <scope>NUCLEOTIDE SEQUENCE [LARGE SCALE GENOMIC DNA]</scope>
    <source>
        <strain evidence="3 4">JCM 31011</strain>
    </source>
</reference>
<dbReference type="EMBL" id="JAJNEC010000007">
    <property type="protein sequence ID" value="MCD2425837.1"/>
    <property type="molecule type" value="Genomic_DNA"/>
</dbReference>
<feature type="signal peptide" evidence="1">
    <location>
        <begin position="1"/>
        <end position="20"/>
    </location>
</feature>
<organism evidence="3 4">
    <name type="scientific">Niabella pedocola</name>
    <dbReference type="NCBI Taxonomy" id="1752077"/>
    <lineage>
        <taxon>Bacteria</taxon>
        <taxon>Pseudomonadati</taxon>
        <taxon>Bacteroidota</taxon>
        <taxon>Chitinophagia</taxon>
        <taxon>Chitinophagales</taxon>
        <taxon>Chitinophagaceae</taxon>
        <taxon>Niabella</taxon>
    </lineage>
</organism>
<keyword evidence="1" id="KW-0732">Signal</keyword>
<feature type="chain" id="PRO_5046308993" evidence="1">
    <location>
        <begin position="21"/>
        <end position="358"/>
    </location>
</feature>
<proteinExistence type="predicted"/>
<dbReference type="InterPro" id="IPR036938">
    <property type="entry name" value="PAP2/HPO_sf"/>
</dbReference>
<evidence type="ECO:0000313" key="3">
    <source>
        <dbReference type="EMBL" id="MCD2425837.1"/>
    </source>
</evidence>
<evidence type="ECO:0000259" key="2">
    <source>
        <dbReference type="Pfam" id="PF01569"/>
    </source>
</evidence>
<comment type="caution">
    <text evidence="3">The sequence shown here is derived from an EMBL/GenBank/DDBJ whole genome shotgun (WGS) entry which is preliminary data.</text>
</comment>
<name>A0ABS8PZY0_9BACT</name>
<evidence type="ECO:0000256" key="1">
    <source>
        <dbReference type="SAM" id="SignalP"/>
    </source>
</evidence>
<dbReference type="Gene3D" id="1.20.144.10">
    <property type="entry name" value="Phosphatidic acid phosphatase type 2/haloperoxidase"/>
    <property type="match status" value="1"/>
</dbReference>
<protein>
    <submittedName>
        <fullName evidence="3">Phosphatase PAP2 family protein</fullName>
    </submittedName>
</protein>
<dbReference type="RefSeq" id="WP_231008426.1">
    <property type="nucleotide sequence ID" value="NZ_JAJNEC010000007.1"/>
</dbReference>
<dbReference type="CDD" id="cd01610">
    <property type="entry name" value="PAP2_like"/>
    <property type="match status" value="1"/>
</dbReference>
<keyword evidence="4" id="KW-1185">Reference proteome</keyword>
<sequence length="358" mass="39989">MNKQFTLLLCCCIFFITVHAQTDSLETPAGAPLRTDSVTPVTPDTLPAQVNSGIQVKDEQVYHLRNGLTLVYPRPKPFGFITDLPRDGWQYVKNSFAKESIKPWIMIAGATGVLLALDQPIADELHRFSDRIHYHRDNSYKTVWEVKIGTSKTSLLRIPNNLNSAFYQLGQGYISLLVGAGLFTYGKIANDYRSRSTASQLLESFFLMGASTQLVKRITGRQSPFMASNPGGNWHPFPSIKDYQKNTPNYDAFPSGHLATLMSSVTILAQNYPESRFIKPIGYSLVALLGMSMINNDVHWASDYPLALGMGYLSAKTVANRSRKLLKSIGMNKNDRASLSFSFVRLHNQLIPGFIYSF</sequence>
<accession>A0ABS8PZY0</accession>
<gene>
    <name evidence="3" type="ORF">LQ567_23845</name>
</gene>
<dbReference type="Pfam" id="PF01569">
    <property type="entry name" value="PAP2"/>
    <property type="match status" value="1"/>
</dbReference>
<feature type="domain" description="Phosphatidic acid phosphatase type 2/haloperoxidase" evidence="2">
    <location>
        <begin position="200"/>
        <end position="319"/>
    </location>
</feature>
<dbReference type="InterPro" id="IPR000326">
    <property type="entry name" value="PAP2/HPO"/>
</dbReference>
<dbReference type="Proteomes" id="UP001199816">
    <property type="component" value="Unassembled WGS sequence"/>
</dbReference>
<dbReference type="SUPFAM" id="SSF48317">
    <property type="entry name" value="Acid phosphatase/Vanadium-dependent haloperoxidase"/>
    <property type="match status" value="1"/>
</dbReference>
<evidence type="ECO:0000313" key="4">
    <source>
        <dbReference type="Proteomes" id="UP001199816"/>
    </source>
</evidence>